<dbReference type="GO" id="GO:0016020">
    <property type="term" value="C:membrane"/>
    <property type="evidence" value="ECO:0007669"/>
    <property type="project" value="UniProtKB-SubCell"/>
</dbReference>
<dbReference type="AlphaFoldDB" id="A0A9P5PCM9"/>
<dbReference type="PANTHER" id="PTHR42723:SF1">
    <property type="entry name" value="CHLOROPHYLL SYNTHASE, CHLOROPLASTIC"/>
    <property type="match status" value="1"/>
</dbReference>
<keyword evidence="4 5" id="KW-0472">Membrane</keyword>
<feature type="transmembrane region" description="Helical" evidence="5">
    <location>
        <begin position="169"/>
        <end position="191"/>
    </location>
</feature>
<accession>A0A9P5PCM9</accession>
<proteinExistence type="predicted"/>
<dbReference type="EMBL" id="JADNRY010000165">
    <property type="protein sequence ID" value="KAF9062676.1"/>
    <property type="molecule type" value="Genomic_DNA"/>
</dbReference>
<dbReference type="InterPro" id="IPR000537">
    <property type="entry name" value="UbiA_prenyltransferase"/>
</dbReference>
<feature type="transmembrane region" description="Helical" evidence="5">
    <location>
        <begin position="12"/>
        <end position="30"/>
    </location>
</feature>
<organism evidence="6 7">
    <name type="scientific">Rhodocollybia butyracea</name>
    <dbReference type="NCBI Taxonomy" id="206335"/>
    <lineage>
        <taxon>Eukaryota</taxon>
        <taxon>Fungi</taxon>
        <taxon>Dikarya</taxon>
        <taxon>Basidiomycota</taxon>
        <taxon>Agaricomycotina</taxon>
        <taxon>Agaricomycetes</taxon>
        <taxon>Agaricomycetidae</taxon>
        <taxon>Agaricales</taxon>
        <taxon>Marasmiineae</taxon>
        <taxon>Omphalotaceae</taxon>
        <taxon>Rhodocollybia</taxon>
    </lineage>
</organism>
<protein>
    <submittedName>
        <fullName evidence="6">UbiA prenyltransferase family</fullName>
    </submittedName>
</protein>
<dbReference type="Gene3D" id="1.10.357.140">
    <property type="entry name" value="UbiA prenyltransferase"/>
    <property type="match status" value="1"/>
</dbReference>
<keyword evidence="3 5" id="KW-1133">Transmembrane helix</keyword>
<feature type="transmembrane region" description="Helical" evidence="5">
    <location>
        <begin position="197"/>
        <end position="217"/>
    </location>
</feature>
<evidence type="ECO:0000256" key="3">
    <source>
        <dbReference type="ARBA" id="ARBA00022989"/>
    </source>
</evidence>
<evidence type="ECO:0000256" key="4">
    <source>
        <dbReference type="ARBA" id="ARBA00023136"/>
    </source>
</evidence>
<gene>
    <name evidence="6" type="ORF">BDP27DRAFT_1233240</name>
</gene>
<comment type="subcellular location">
    <subcellularLocation>
        <location evidence="1">Membrane</location>
        <topology evidence="1">Multi-pass membrane protein</topology>
    </subcellularLocation>
</comment>
<dbReference type="Proteomes" id="UP000772434">
    <property type="component" value="Unassembled WGS sequence"/>
</dbReference>
<reference evidence="6" key="1">
    <citation type="submission" date="2020-11" db="EMBL/GenBank/DDBJ databases">
        <authorList>
            <consortium name="DOE Joint Genome Institute"/>
            <person name="Ahrendt S."/>
            <person name="Riley R."/>
            <person name="Andreopoulos W."/>
            <person name="Labutti K."/>
            <person name="Pangilinan J."/>
            <person name="Ruiz-Duenas F.J."/>
            <person name="Barrasa J.M."/>
            <person name="Sanchez-Garcia M."/>
            <person name="Camarero S."/>
            <person name="Miyauchi S."/>
            <person name="Serrano A."/>
            <person name="Linde D."/>
            <person name="Babiker R."/>
            <person name="Drula E."/>
            <person name="Ayuso-Fernandez I."/>
            <person name="Pacheco R."/>
            <person name="Padilla G."/>
            <person name="Ferreira P."/>
            <person name="Barriuso J."/>
            <person name="Kellner H."/>
            <person name="Castanera R."/>
            <person name="Alfaro M."/>
            <person name="Ramirez L."/>
            <person name="Pisabarro A.G."/>
            <person name="Kuo A."/>
            <person name="Tritt A."/>
            <person name="Lipzen A."/>
            <person name="He G."/>
            <person name="Yan M."/>
            <person name="Ng V."/>
            <person name="Cullen D."/>
            <person name="Martin F."/>
            <person name="Rosso M.-N."/>
            <person name="Henrissat B."/>
            <person name="Hibbett D."/>
            <person name="Martinez A.T."/>
            <person name="Grigoriev I.V."/>
        </authorList>
    </citation>
    <scope>NUCLEOTIDE SEQUENCE</scope>
    <source>
        <strain evidence="6">AH 40177</strain>
    </source>
</reference>
<dbReference type="InterPro" id="IPR044878">
    <property type="entry name" value="UbiA_sf"/>
</dbReference>
<dbReference type="Pfam" id="PF01040">
    <property type="entry name" value="UbiA"/>
    <property type="match status" value="1"/>
</dbReference>
<sequence length="257" mass="29077">MRTLPPSSRILKSYLFLLLWLTLFIYWFNLLNQITGVEEDLINKPDRPIPSRKVTILRAKLRWALALMALISLAVYEPTLQPETICWLLTVALLCATPLGKHWFVKNCVAMTAGTWALLGASWKVIAPLTSRAELSIPTVSVWLGLLIQIQDLRDMKGDAAIGRRTLPLVFGSSGCRWIITFFLIPVSLLVLWMGGILSIAPVSLMAVHAFLGYRVMHDAGSYYDHKTYMVRLIFQLLILIDLGKKYRFSLISSVWS</sequence>
<comment type="caution">
    <text evidence="6">The sequence shown here is derived from an EMBL/GenBank/DDBJ whole genome shotgun (WGS) entry which is preliminary data.</text>
</comment>
<keyword evidence="7" id="KW-1185">Reference proteome</keyword>
<evidence type="ECO:0000313" key="6">
    <source>
        <dbReference type="EMBL" id="KAF9062676.1"/>
    </source>
</evidence>
<evidence type="ECO:0000313" key="7">
    <source>
        <dbReference type="Proteomes" id="UP000772434"/>
    </source>
</evidence>
<keyword evidence="2 5" id="KW-0812">Transmembrane</keyword>
<dbReference type="OrthoDB" id="434972at2759"/>
<feature type="transmembrane region" description="Helical" evidence="5">
    <location>
        <begin position="85"/>
        <end position="105"/>
    </location>
</feature>
<dbReference type="GO" id="GO:0016765">
    <property type="term" value="F:transferase activity, transferring alkyl or aryl (other than methyl) groups"/>
    <property type="evidence" value="ECO:0007669"/>
    <property type="project" value="InterPro"/>
</dbReference>
<dbReference type="InterPro" id="IPR050475">
    <property type="entry name" value="Prenyltransferase_related"/>
</dbReference>
<evidence type="ECO:0000256" key="2">
    <source>
        <dbReference type="ARBA" id="ARBA00022692"/>
    </source>
</evidence>
<dbReference type="PANTHER" id="PTHR42723">
    <property type="entry name" value="CHLOROPHYLL SYNTHASE"/>
    <property type="match status" value="1"/>
</dbReference>
<evidence type="ECO:0000256" key="1">
    <source>
        <dbReference type="ARBA" id="ARBA00004141"/>
    </source>
</evidence>
<evidence type="ECO:0000256" key="5">
    <source>
        <dbReference type="SAM" id="Phobius"/>
    </source>
</evidence>
<name>A0A9P5PCM9_9AGAR</name>